<sequence length="97" mass="10798">VGFGQLMNASCESSIHQYQTGSAEMIALYEVLVQAPGVYGARFSGAGFRGCAVALIDHQRRDQVVDFVSRHYGRLFPEYRADLWAFETRPARGLTLL</sequence>
<dbReference type="Pfam" id="PF08544">
    <property type="entry name" value="GHMP_kinases_C"/>
    <property type="match status" value="1"/>
</dbReference>
<gene>
    <name evidence="4" type="ORF">METZ01_LOCUS441330</name>
</gene>
<feature type="non-terminal residue" evidence="4">
    <location>
        <position position="1"/>
    </location>
</feature>
<keyword evidence="1" id="KW-0547">Nucleotide-binding</keyword>
<dbReference type="SUPFAM" id="SSF55060">
    <property type="entry name" value="GHMP Kinase, C-terminal domain"/>
    <property type="match status" value="1"/>
</dbReference>
<dbReference type="Gene3D" id="3.30.70.890">
    <property type="entry name" value="GHMP kinase, C-terminal domain"/>
    <property type="match status" value="1"/>
</dbReference>
<dbReference type="InterPro" id="IPR036554">
    <property type="entry name" value="GHMP_kinase_C_sf"/>
</dbReference>
<proteinExistence type="predicted"/>
<dbReference type="AlphaFoldDB" id="A0A382YZ09"/>
<dbReference type="EMBL" id="UINC01179672">
    <property type="protein sequence ID" value="SVD88476.1"/>
    <property type="molecule type" value="Genomic_DNA"/>
</dbReference>
<dbReference type="GO" id="GO:0005524">
    <property type="term" value="F:ATP binding"/>
    <property type="evidence" value="ECO:0007669"/>
    <property type="project" value="UniProtKB-KW"/>
</dbReference>
<accession>A0A382YZ09</accession>
<dbReference type="GO" id="GO:0005829">
    <property type="term" value="C:cytosol"/>
    <property type="evidence" value="ECO:0007669"/>
    <property type="project" value="TreeGrafter"/>
</dbReference>
<dbReference type="GO" id="GO:0006012">
    <property type="term" value="P:galactose metabolic process"/>
    <property type="evidence" value="ECO:0007669"/>
    <property type="project" value="TreeGrafter"/>
</dbReference>
<name>A0A382YZ09_9ZZZZ</name>
<evidence type="ECO:0000256" key="1">
    <source>
        <dbReference type="ARBA" id="ARBA00022741"/>
    </source>
</evidence>
<organism evidence="4">
    <name type="scientific">marine metagenome</name>
    <dbReference type="NCBI Taxonomy" id="408172"/>
    <lineage>
        <taxon>unclassified sequences</taxon>
        <taxon>metagenomes</taxon>
        <taxon>ecological metagenomes</taxon>
    </lineage>
</organism>
<evidence type="ECO:0000313" key="4">
    <source>
        <dbReference type="EMBL" id="SVD88476.1"/>
    </source>
</evidence>
<feature type="domain" description="GHMP kinase C-terminal" evidence="3">
    <location>
        <begin position="3"/>
        <end position="72"/>
    </location>
</feature>
<evidence type="ECO:0000256" key="2">
    <source>
        <dbReference type="ARBA" id="ARBA00022840"/>
    </source>
</evidence>
<dbReference type="PANTHER" id="PTHR10457:SF6">
    <property type="entry name" value="GALACTURONOKINASE"/>
    <property type="match status" value="1"/>
</dbReference>
<dbReference type="PANTHER" id="PTHR10457">
    <property type="entry name" value="MEVALONATE KINASE/GALACTOKINASE"/>
    <property type="match status" value="1"/>
</dbReference>
<reference evidence="4" key="1">
    <citation type="submission" date="2018-05" db="EMBL/GenBank/DDBJ databases">
        <authorList>
            <person name="Lanie J.A."/>
            <person name="Ng W.-L."/>
            <person name="Kazmierczak K.M."/>
            <person name="Andrzejewski T.M."/>
            <person name="Davidsen T.M."/>
            <person name="Wayne K.J."/>
            <person name="Tettelin H."/>
            <person name="Glass J.I."/>
            <person name="Rusch D."/>
            <person name="Podicherti R."/>
            <person name="Tsui H.-C.T."/>
            <person name="Winkler M.E."/>
        </authorList>
    </citation>
    <scope>NUCLEOTIDE SEQUENCE</scope>
</reference>
<dbReference type="GO" id="GO:0004335">
    <property type="term" value="F:galactokinase activity"/>
    <property type="evidence" value="ECO:0007669"/>
    <property type="project" value="TreeGrafter"/>
</dbReference>
<evidence type="ECO:0000259" key="3">
    <source>
        <dbReference type="Pfam" id="PF08544"/>
    </source>
</evidence>
<keyword evidence="2" id="KW-0067">ATP-binding</keyword>
<protein>
    <recommendedName>
        <fullName evidence="3">GHMP kinase C-terminal domain-containing protein</fullName>
    </recommendedName>
</protein>
<dbReference type="InterPro" id="IPR013750">
    <property type="entry name" value="GHMP_kinase_C_dom"/>
</dbReference>